<dbReference type="PANTHER" id="PTHR21299">
    <property type="entry name" value="CYTIDYLATE KINASE/PANTOATE-BETA-ALANINE LIGASE"/>
    <property type="match status" value="1"/>
</dbReference>
<comment type="catalytic activity">
    <reaction evidence="11">
        <text>(R)-pantoate + beta-alanine + ATP = (R)-pantothenate + AMP + diphosphate + H(+)</text>
        <dbReference type="Rhea" id="RHEA:10912"/>
        <dbReference type="ChEBI" id="CHEBI:15378"/>
        <dbReference type="ChEBI" id="CHEBI:15980"/>
        <dbReference type="ChEBI" id="CHEBI:29032"/>
        <dbReference type="ChEBI" id="CHEBI:30616"/>
        <dbReference type="ChEBI" id="CHEBI:33019"/>
        <dbReference type="ChEBI" id="CHEBI:57966"/>
        <dbReference type="ChEBI" id="CHEBI:456215"/>
        <dbReference type="EC" id="6.3.2.1"/>
    </reaction>
</comment>
<dbReference type="EC" id="6.3.2.1" evidence="3"/>
<dbReference type="GeneID" id="27322823"/>
<keyword evidence="7" id="KW-0547">Nucleotide-binding</keyword>
<dbReference type="RefSeq" id="XP_016225364.1">
    <property type="nucleotide sequence ID" value="XM_016369576.1"/>
</dbReference>
<proteinExistence type="inferred from homology"/>
<evidence type="ECO:0000256" key="11">
    <source>
        <dbReference type="ARBA" id="ARBA00048258"/>
    </source>
</evidence>
<evidence type="ECO:0000256" key="6">
    <source>
        <dbReference type="ARBA" id="ARBA00022655"/>
    </source>
</evidence>
<comment type="similarity">
    <text evidence="2">Belongs to the pantothenate synthetase family.</text>
</comment>
<gene>
    <name evidence="12" type="ORF">PV10_04978</name>
</gene>
<dbReference type="AlphaFoldDB" id="A0A0D1WWL7"/>
<organism evidence="12 13">
    <name type="scientific">Exophiala mesophila</name>
    <name type="common">Black yeast-like fungus</name>
    <dbReference type="NCBI Taxonomy" id="212818"/>
    <lineage>
        <taxon>Eukaryota</taxon>
        <taxon>Fungi</taxon>
        <taxon>Dikarya</taxon>
        <taxon>Ascomycota</taxon>
        <taxon>Pezizomycotina</taxon>
        <taxon>Eurotiomycetes</taxon>
        <taxon>Chaetothyriomycetidae</taxon>
        <taxon>Chaetothyriales</taxon>
        <taxon>Herpotrichiellaceae</taxon>
        <taxon>Exophiala</taxon>
    </lineage>
</organism>
<evidence type="ECO:0000256" key="1">
    <source>
        <dbReference type="ARBA" id="ARBA00004990"/>
    </source>
</evidence>
<dbReference type="HOGENOM" id="CLU_047148_1_2_1"/>
<dbReference type="GO" id="GO:0004592">
    <property type="term" value="F:pantoate-beta-alanine ligase activity"/>
    <property type="evidence" value="ECO:0007669"/>
    <property type="project" value="UniProtKB-EC"/>
</dbReference>
<dbReference type="UniPathway" id="UPA00028">
    <property type="reaction ID" value="UER00005"/>
</dbReference>
<keyword evidence="5 12" id="KW-0436">Ligase</keyword>
<evidence type="ECO:0000313" key="12">
    <source>
        <dbReference type="EMBL" id="KIV93790.1"/>
    </source>
</evidence>
<dbReference type="OMA" id="LWPAVDH"/>
<dbReference type="InterPro" id="IPR003721">
    <property type="entry name" value="Pantoate_ligase"/>
</dbReference>
<dbReference type="Pfam" id="PF02569">
    <property type="entry name" value="Pantoate_ligase"/>
    <property type="match status" value="1"/>
</dbReference>
<evidence type="ECO:0000256" key="2">
    <source>
        <dbReference type="ARBA" id="ARBA00009256"/>
    </source>
</evidence>
<protein>
    <recommendedName>
        <fullName evidence="4">Pantoate--beta-alanine ligase</fullName>
        <ecNumber evidence="3">6.3.2.1</ecNumber>
    </recommendedName>
    <alternativeName>
        <fullName evidence="10">Pantoate-activating enzyme</fullName>
    </alternativeName>
    <alternativeName>
        <fullName evidence="9">Pantothenate synthetase</fullName>
    </alternativeName>
</protein>
<sequence length="391" mass="43475">MPPKPAMVGVRLPTCLRPLFRPSPYRVQIPTLLSGRANSTDASDGSTSPDPFPVFRDVPSLRTLRKTMYKESKVVGFVPTMGALHEGHLSLVRAALKENTDVFVSIFINPTQFAAHEDLDSYPQTWKHDLEMLRQVEEEHNASAGPSNHSRIAGIFAPTVKVMYPTLPPSSDISGDGSFVTITPLGRVLEGASRPIFFRGVATVCTKLFNVVQPDKVYFGQKDVQQSVLIRRMVKDFLIPTEVRVIPTSREPDGLAMSSRNVYLGERRREDVVVLSKALFAARDLYNSGVISTKKIRDAAFAVFHEAATRKREDGKLGGHCRLEIDYIAVSDPDTMTMIRDNQKIDPSRGAVLSAAMLVLPLDHPKTLEELEQKQVRLIDNVILEPREESS</sequence>
<dbReference type="GO" id="GO:0005524">
    <property type="term" value="F:ATP binding"/>
    <property type="evidence" value="ECO:0007669"/>
    <property type="project" value="UniProtKB-KW"/>
</dbReference>
<reference evidence="12 13" key="1">
    <citation type="submission" date="2015-01" db="EMBL/GenBank/DDBJ databases">
        <title>The Genome Sequence of Exophiala mesophila CBS40295.</title>
        <authorList>
            <consortium name="The Broad Institute Genomics Platform"/>
            <person name="Cuomo C."/>
            <person name="de Hoog S."/>
            <person name="Gorbushina A."/>
            <person name="Stielow B."/>
            <person name="Teixiera M."/>
            <person name="Abouelleil A."/>
            <person name="Chapman S.B."/>
            <person name="Priest M."/>
            <person name="Young S.K."/>
            <person name="Wortman J."/>
            <person name="Nusbaum C."/>
            <person name="Birren B."/>
        </authorList>
    </citation>
    <scope>NUCLEOTIDE SEQUENCE [LARGE SCALE GENOMIC DNA]</scope>
    <source>
        <strain evidence="12 13">CBS 40295</strain>
    </source>
</reference>
<comment type="pathway">
    <text evidence="1">Cofactor biosynthesis; (R)-pantothenate biosynthesis; (R)-pantothenate from (R)-pantoate and beta-alanine: step 1/1.</text>
</comment>
<evidence type="ECO:0000256" key="5">
    <source>
        <dbReference type="ARBA" id="ARBA00022598"/>
    </source>
</evidence>
<dbReference type="VEuPathDB" id="FungiDB:PV10_04978"/>
<evidence type="ECO:0000256" key="10">
    <source>
        <dbReference type="ARBA" id="ARBA00032806"/>
    </source>
</evidence>
<keyword evidence="8" id="KW-0067">ATP-binding</keyword>
<evidence type="ECO:0000313" key="13">
    <source>
        <dbReference type="Proteomes" id="UP000054302"/>
    </source>
</evidence>
<dbReference type="InterPro" id="IPR042176">
    <property type="entry name" value="Pantoate_ligase_C"/>
</dbReference>
<evidence type="ECO:0000256" key="9">
    <source>
        <dbReference type="ARBA" id="ARBA00029902"/>
    </source>
</evidence>
<evidence type="ECO:0000256" key="7">
    <source>
        <dbReference type="ARBA" id="ARBA00022741"/>
    </source>
</evidence>
<evidence type="ECO:0000256" key="8">
    <source>
        <dbReference type="ARBA" id="ARBA00022840"/>
    </source>
</evidence>
<name>A0A0D1WWL7_EXOME</name>
<dbReference type="SUPFAM" id="SSF52374">
    <property type="entry name" value="Nucleotidylyl transferase"/>
    <property type="match status" value="1"/>
</dbReference>
<dbReference type="EMBL" id="KN847522">
    <property type="protein sequence ID" value="KIV93790.1"/>
    <property type="molecule type" value="Genomic_DNA"/>
</dbReference>
<dbReference type="STRING" id="212818.A0A0D1WWL7"/>
<dbReference type="FunFam" id="3.40.50.620:FF:000013">
    <property type="entry name" value="Pantothenate synthetase"/>
    <property type="match status" value="1"/>
</dbReference>
<dbReference type="HAMAP" id="MF_00158">
    <property type="entry name" value="PanC"/>
    <property type="match status" value="1"/>
</dbReference>
<dbReference type="GO" id="GO:0015940">
    <property type="term" value="P:pantothenate biosynthetic process"/>
    <property type="evidence" value="ECO:0007669"/>
    <property type="project" value="UniProtKB-UniPathway"/>
</dbReference>
<dbReference type="InterPro" id="IPR014729">
    <property type="entry name" value="Rossmann-like_a/b/a_fold"/>
</dbReference>
<dbReference type="Gene3D" id="3.40.50.620">
    <property type="entry name" value="HUPs"/>
    <property type="match status" value="1"/>
</dbReference>
<keyword evidence="6" id="KW-0566">Pantothenate biosynthesis</keyword>
<dbReference type="PANTHER" id="PTHR21299:SF1">
    <property type="entry name" value="PANTOATE--BETA-ALANINE LIGASE"/>
    <property type="match status" value="1"/>
</dbReference>
<dbReference type="CDD" id="cd00560">
    <property type="entry name" value="PanC"/>
    <property type="match status" value="1"/>
</dbReference>
<dbReference type="Proteomes" id="UP000054302">
    <property type="component" value="Unassembled WGS sequence"/>
</dbReference>
<accession>A0A0D1WWL7</accession>
<keyword evidence="13" id="KW-1185">Reference proteome</keyword>
<evidence type="ECO:0000256" key="3">
    <source>
        <dbReference type="ARBA" id="ARBA00012219"/>
    </source>
</evidence>
<dbReference type="NCBIfam" id="TIGR00018">
    <property type="entry name" value="panC"/>
    <property type="match status" value="1"/>
</dbReference>
<dbReference type="Gene3D" id="3.30.1300.10">
    <property type="entry name" value="Pantoate-beta-alanine ligase, C-terminal domain"/>
    <property type="match status" value="1"/>
</dbReference>
<dbReference type="OrthoDB" id="2020436at2759"/>
<evidence type="ECO:0000256" key="4">
    <source>
        <dbReference type="ARBA" id="ARBA00015647"/>
    </source>
</evidence>